<dbReference type="AlphaFoldDB" id="A0A2R6WUP6"/>
<dbReference type="Proteomes" id="UP000244005">
    <property type="component" value="Unassembled WGS sequence"/>
</dbReference>
<keyword evidence="2" id="KW-1185">Reference proteome</keyword>
<evidence type="ECO:0000313" key="1">
    <source>
        <dbReference type="EMBL" id="PTQ37581.1"/>
    </source>
</evidence>
<proteinExistence type="predicted"/>
<organism evidence="1 2">
    <name type="scientific">Marchantia polymorpha</name>
    <name type="common">Common liverwort</name>
    <name type="synonym">Marchantia aquatica</name>
    <dbReference type="NCBI Taxonomy" id="3197"/>
    <lineage>
        <taxon>Eukaryota</taxon>
        <taxon>Viridiplantae</taxon>
        <taxon>Streptophyta</taxon>
        <taxon>Embryophyta</taxon>
        <taxon>Marchantiophyta</taxon>
        <taxon>Marchantiopsida</taxon>
        <taxon>Marchantiidae</taxon>
        <taxon>Marchantiales</taxon>
        <taxon>Marchantiaceae</taxon>
        <taxon>Marchantia</taxon>
    </lineage>
</organism>
<accession>A0A2R6WUP6</accession>
<protein>
    <submittedName>
        <fullName evidence="1">Uncharacterized protein</fullName>
    </submittedName>
</protein>
<name>A0A2R6WUP6_MARPO</name>
<sequence length="74" mass="8319">MDRLEYKSVTCRKPRQVQLCNKRVCSEYMSAACGVLKAMDRSFFPLESCTSTYLACQVQSTTSCSGSTFQVLMI</sequence>
<evidence type="ECO:0000313" key="2">
    <source>
        <dbReference type="Proteomes" id="UP000244005"/>
    </source>
</evidence>
<reference evidence="2" key="1">
    <citation type="journal article" date="2017" name="Cell">
        <title>Insights into land plant evolution garnered from the Marchantia polymorpha genome.</title>
        <authorList>
            <person name="Bowman J.L."/>
            <person name="Kohchi T."/>
            <person name="Yamato K.T."/>
            <person name="Jenkins J."/>
            <person name="Shu S."/>
            <person name="Ishizaki K."/>
            <person name="Yamaoka S."/>
            <person name="Nishihama R."/>
            <person name="Nakamura Y."/>
            <person name="Berger F."/>
            <person name="Adam C."/>
            <person name="Aki S.S."/>
            <person name="Althoff F."/>
            <person name="Araki T."/>
            <person name="Arteaga-Vazquez M.A."/>
            <person name="Balasubrmanian S."/>
            <person name="Barry K."/>
            <person name="Bauer D."/>
            <person name="Boehm C.R."/>
            <person name="Briginshaw L."/>
            <person name="Caballero-Perez J."/>
            <person name="Catarino B."/>
            <person name="Chen F."/>
            <person name="Chiyoda S."/>
            <person name="Chovatia M."/>
            <person name="Davies K.M."/>
            <person name="Delmans M."/>
            <person name="Demura T."/>
            <person name="Dierschke T."/>
            <person name="Dolan L."/>
            <person name="Dorantes-Acosta A.E."/>
            <person name="Eklund D.M."/>
            <person name="Florent S.N."/>
            <person name="Flores-Sandoval E."/>
            <person name="Fujiyama A."/>
            <person name="Fukuzawa H."/>
            <person name="Galik B."/>
            <person name="Grimanelli D."/>
            <person name="Grimwood J."/>
            <person name="Grossniklaus U."/>
            <person name="Hamada T."/>
            <person name="Haseloff J."/>
            <person name="Hetherington A.J."/>
            <person name="Higo A."/>
            <person name="Hirakawa Y."/>
            <person name="Hundley H.N."/>
            <person name="Ikeda Y."/>
            <person name="Inoue K."/>
            <person name="Inoue S.I."/>
            <person name="Ishida S."/>
            <person name="Jia Q."/>
            <person name="Kakita M."/>
            <person name="Kanazawa T."/>
            <person name="Kawai Y."/>
            <person name="Kawashima T."/>
            <person name="Kennedy M."/>
            <person name="Kinose K."/>
            <person name="Kinoshita T."/>
            <person name="Kohara Y."/>
            <person name="Koide E."/>
            <person name="Komatsu K."/>
            <person name="Kopischke S."/>
            <person name="Kubo M."/>
            <person name="Kyozuka J."/>
            <person name="Lagercrantz U."/>
            <person name="Lin S.S."/>
            <person name="Lindquist E."/>
            <person name="Lipzen A.M."/>
            <person name="Lu C.W."/>
            <person name="De Luna E."/>
            <person name="Martienssen R.A."/>
            <person name="Minamino N."/>
            <person name="Mizutani M."/>
            <person name="Mizutani M."/>
            <person name="Mochizuki N."/>
            <person name="Monte I."/>
            <person name="Mosher R."/>
            <person name="Nagasaki H."/>
            <person name="Nakagami H."/>
            <person name="Naramoto S."/>
            <person name="Nishitani K."/>
            <person name="Ohtani M."/>
            <person name="Okamoto T."/>
            <person name="Okumura M."/>
            <person name="Phillips J."/>
            <person name="Pollak B."/>
            <person name="Reinders A."/>
            <person name="Rovekamp M."/>
            <person name="Sano R."/>
            <person name="Sawa S."/>
            <person name="Schmid M.W."/>
            <person name="Shirakawa M."/>
            <person name="Solano R."/>
            <person name="Spunde A."/>
            <person name="Suetsugu N."/>
            <person name="Sugano S."/>
            <person name="Sugiyama A."/>
            <person name="Sun R."/>
            <person name="Suzuki Y."/>
            <person name="Takenaka M."/>
            <person name="Takezawa D."/>
            <person name="Tomogane H."/>
            <person name="Tsuzuki M."/>
            <person name="Ueda T."/>
            <person name="Umeda M."/>
            <person name="Ward J.M."/>
            <person name="Watanabe Y."/>
            <person name="Yazaki K."/>
            <person name="Yokoyama R."/>
            <person name="Yoshitake Y."/>
            <person name="Yotsui I."/>
            <person name="Zachgo S."/>
            <person name="Schmutz J."/>
        </authorList>
    </citation>
    <scope>NUCLEOTIDE SEQUENCE [LARGE SCALE GENOMIC DNA]</scope>
    <source>
        <strain evidence="2">Tak-1</strain>
    </source>
</reference>
<dbReference type="EMBL" id="KZ772728">
    <property type="protein sequence ID" value="PTQ37581.1"/>
    <property type="molecule type" value="Genomic_DNA"/>
</dbReference>
<gene>
    <name evidence="1" type="ORF">MARPO_0056s0053</name>
</gene>